<evidence type="ECO:0000256" key="6">
    <source>
        <dbReference type="PIRNR" id="PIRNR038800"/>
    </source>
</evidence>
<evidence type="ECO:0000256" key="4">
    <source>
        <dbReference type="HAMAP-Rule" id="MF_01970"/>
    </source>
</evidence>
<keyword evidence="3 4" id="KW-0663">Pyridoxal phosphate</keyword>
<feature type="binding site" evidence="4">
    <location>
        <begin position="125"/>
        <end position="128"/>
    </location>
    <ligand>
        <name>pyridoxal 5'-phosphate</name>
        <dbReference type="ChEBI" id="CHEBI:597326"/>
    </ligand>
</feature>
<comment type="caution">
    <text evidence="4">Lacks conserved residue(s) required for the propagation of feature annotation.</text>
</comment>
<feature type="binding site" evidence="4">
    <location>
        <position position="98"/>
    </location>
    <ligand>
        <name>pyridoxal 5'-phosphate</name>
        <dbReference type="ChEBI" id="CHEBI:597326"/>
    </ligand>
</feature>
<comment type="subunit">
    <text evidence="4 6">Homodimer.</text>
</comment>
<dbReference type="SUPFAM" id="SSF53383">
    <property type="entry name" value="PLP-dependent transferases"/>
    <property type="match status" value="1"/>
</dbReference>
<organism evidence="7 8">
    <name type="scientific">Bradyrhizobium jicamae</name>
    <dbReference type="NCBI Taxonomy" id="280332"/>
    <lineage>
        <taxon>Bacteria</taxon>
        <taxon>Pseudomonadati</taxon>
        <taxon>Pseudomonadota</taxon>
        <taxon>Alphaproteobacteria</taxon>
        <taxon>Hyphomicrobiales</taxon>
        <taxon>Nitrobacteraceae</taxon>
        <taxon>Bradyrhizobium</taxon>
    </lineage>
</organism>
<dbReference type="RefSeq" id="WP_212492465.1">
    <property type="nucleotide sequence ID" value="NZ_JAFCJH010000008.1"/>
</dbReference>
<accession>A0ABS5FG22</accession>
<dbReference type="GO" id="GO:0030429">
    <property type="term" value="F:kynureninase activity"/>
    <property type="evidence" value="ECO:0007669"/>
    <property type="project" value="UniProtKB-EC"/>
</dbReference>
<evidence type="ECO:0000256" key="5">
    <source>
        <dbReference type="NCBIfam" id="TIGR01814"/>
    </source>
</evidence>
<dbReference type="HAMAP" id="MF_01970">
    <property type="entry name" value="Kynureninase"/>
    <property type="match status" value="1"/>
</dbReference>
<proteinExistence type="inferred from homology"/>
<comment type="pathway">
    <text evidence="4 6">Cofactor biosynthesis; NAD(+) biosynthesis; quinolinate from L-kynurenine: step 2/3.</text>
</comment>
<evidence type="ECO:0000256" key="3">
    <source>
        <dbReference type="ARBA" id="ARBA00022898"/>
    </source>
</evidence>
<feature type="binding site" evidence="4">
    <location>
        <position position="231"/>
    </location>
    <ligand>
        <name>pyridoxal 5'-phosphate</name>
        <dbReference type="ChEBI" id="CHEBI:597326"/>
    </ligand>
</feature>
<feature type="binding site" evidence="4">
    <location>
        <position position="206"/>
    </location>
    <ligand>
        <name>pyridoxal 5'-phosphate</name>
        <dbReference type="ChEBI" id="CHEBI:597326"/>
    </ligand>
</feature>
<dbReference type="Pfam" id="PF22580">
    <property type="entry name" value="KYNU_C"/>
    <property type="match status" value="1"/>
</dbReference>
<feature type="binding site" evidence="4">
    <location>
        <position position="97"/>
    </location>
    <ligand>
        <name>pyridoxal 5'-phosphate</name>
        <dbReference type="ChEBI" id="CHEBI:597326"/>
    </ligand>
</feature>
<protein>
    <recommendedName>
        <fullName evidence="4 5">Kynureninase</fullName>
        <ecNumber evidence="4 5">3.7.1.3</ecNumber>
    </recommendedName>
    <alternativeName>
        <fullName evidence="4">L-kynurenine hydrolase</fullName>
    </alternativeName>
</protein>
<evidence type="ECO:0000256" key="1">
    <source>
        <dbReference type="ARBA" id="ARBA00022642"/>
    </source>
</evidence>
<gene>
    <name evidence="4 7" type="primary">kynU</name>
    <name evidence="7" type="ORF">JQ615_10110</name>
</gene>
<comment type="cofactor">
    <cofactor evidence="4 6">
        <name>pyridoxal 5'-phosphate</name>
        <dbReference type="ChEBI" id="CHEBI:597326"/>
    </cofactor>
</comment>
<dbReference type="Gene3D" id="3.90.1150.10">
    <property type="entry name" value="Aspartate Aminotransferase, domain 1"/>
    <property type="match status" value="1"/>
</dbReference>
<name>A0ABS5FG22_9BRAD</name>
<comment type="caution">
    <text evidence="7">The sequence shown here is derived from an EMBL/GenBank/DDBJ whole genome shotgun (WGS) entry which is preliminary data.</text>
</comment>
<dbReference type="Gene3D" id="3.40.640.10">
    <property type="entry name" value="Type I PLP-dependent aspartate aminotransferase-like (Major domain)"/>
    <property type="match status" value="1"/>
</dbReference>
<keyword evidence="1 4" id="KW-0662">Pyridine nucleotide biosynthesis</keyword>
<dbReference type="EC" id="3.7.1.3" evidence="4 5"/>
<keyword evidence="2 4" id="KW-0378">Hydrolase</keyword>
<dbReference type="PIRSF" id="PIRSF038800">
    <property type="entry name" value="KYNU"/>
    <property type="match status" value="1"/>
</dbReference>
<dbReference type="Proteomes" id="UP001315278">
    <property type="component" value="Unassembled WGS sequence"/>
</dbReference>
<feature type="modified residue" description="N6-(pyridoxal phosphate)lysine" evidence="4">
    <location>
        <position position="232"/>
    </location>
</feature>
<evidence type="ECO:0000313" key="7">
    <source>
        <dbReference type="EMBL" id="MBR0795742.1"/>
    </source>
</evidence>
<evidence type="ECO:0000313" key="8">
    <source>
        <dbReference type="Proteomes" id="UP001315278"/>
    </source>
</evidence>
<dbReference type="NCBIfam" id="TIGR01814">
    <property type="entry name" value="kynureninase"/>
    <property type="match status" value="1"/>
</dbReference>
<comment type="function">
    <text evidence="4 6">Catalyzes the cleavage of L-kynurenine (L-Kyn) and L-3-hydroxykynurenine (L-3OHKyn) into anthranilic acid (AA) and 3-hydroxyanthranilic acid (3-OHAA), respectively.</text>
</comment>
<comment type="catalytic activity">
    <reaction evidence="4 6">
        <text>L-kynurenine + H2O = anthranilate + L-alanine + H(+)</text>
        <dbReference type="Rhea" id="RHEA:16813"/>
        <dbReference type="ChEBI" id="CHEBI:15377"/>
        <dbReference type="ChEBI" id="CHEBI:15378"/>
        <dbReference type="ChEBI" id="CHEBI:16567"/>
        <dbReference type="ChEBI" id="CHEBI:57959"/>
        <dbReference type="ChEBI" id="CHEBI:57972"/>
        <dbReference type="EC" id="3.7.1.3"/>
    </reaction>
</comment>
<dbReference type="PANTHER" id="PTHR14084">
    <property type="entry name" value="KYNURENINASE"/>
    <property type="match status" value="1"/>
</dbReference>
<feature type="binding site" evidence="4">
    <location>
        <position position="288"/>
    </location>
    <ligand>
        <name>pyridoxal 5'-phosphate</name>
        <dbReference type="ChEBI" id="CHEBI:597326"/>
    </ligand>
</feature>
<dbReference type="PANTHER" id="PTHR14084:SF0">
    <property type="entry name" value="KYNURENINASE"/>
    <property type="match status" value="1"/>
</dbReference>
<comment type="similarity">
    <text evidence="4 6">Belongs to the kynureninase family.</text>
</comment>
<dbReference type="InterPro" id="IPR015421">
    <property type="entry name" value="PyrdxlP-dep_Trfase_major"/>
</dbReference>
<sequence length="421" mass="46813">MDDGRAWELDQSDPVAYVREQFHLPQDAIYLDGNSLGLASKTAERVFLEAFDEWKTYAIDGWSHGQRPWLYNAEALGARLAPFVGARPAEVVATGSISVNIHQLLSSFYRPTPARSIILADTLNFPTDLYALQSQLRLHDLDVAGHLLCTASRDGHLIDEDDIIANMSDQVAVLWLPTVLYRSGQLLDVARLTDEAHRRGILVGLDLAHSVGCMPHRLHDWGVDFAVWCNYKYMNGGPGAVGGLFVHEGHFGGMPGLAGWFGSDKGKQFAMDDHLTPAGDAGAYQIGTPHLFSSAPLFGSLEIMEAVGIEQIRAKSLRLTDYLMRQIDLVLAPFDFTVVTPREHHRRGGHVSVQHNDAARIVKAMKVAGIVPDYREPNIIRLAPIALYTSYQDVEDAIQRIRRIMMDRSYDAFENERDIVA</sequence>
<comment type="catalytic activity">
    <reaction evidence="6">
        <text>3-hydroxy-L-kynurenine + H2O = 3-hydroxyanthranilate + L-alanine + H(+)</text>
        <dbReference type="Rhea" id="RHEA:25143"/>
        <dbReference type="ChEBI" id="CHEBI:15377"/>
        <dbReference type="ChEBI" id="CHEBI:15378"/>
        <dbReference type="ChEBI" id="CHEBI:36559"/>
        <dbReference type="ChEBI" id="CHEBI:57972"/>
        <dbReference type="ChEBI" id="CHEBI:58125"/>
        <dbReference type="EC" id="3.7.1.3"/>
    </reaction>
</comment>
<feature type="binding site" evidence="4">
    <location>
        <position position="209"/>
    </location>
    <ligand>
        <name>pyridoxal 5'-phosphate</name>
        <dbReference type="ChEBI" id="CHEBI:597326"/>
    </ligand>
</feature>
<feature type="binding site" evidence="4">
    <location>
        <position position="260"/>
    </location>
    <ligand>
        <name>pyridoxal 5'-phosphate</name>
        <dbReference type="ChEBI" id="CHEBI:597326"/>
    </ligand>
</feature>
<dbReference type="EMBL" id="JAFCJH010000008">
    <property type="protein sequence ID" value="MBR0795742.1"/>
    <property type="molecule type" value="Genomic_DNA"/>
</dbReference>
<keyword evidence="8" id="KW-1185">Reference proteome</keyword>
<dbReference type="InterPro" id="IPR010111">
    <property type="entry name" value="Kynureninase"/>
</dbReference>
<dbReference type="InterPro" id="IPR015424">
    <property type="entry name" value="PyrdxlP-dep_Trfase"/>
</dbReference>
<evidence type="ECO:0000256" key="2">
    <source>
        <dbReference type="ARBA" id="ARBA00022801"/>
    </source>
</evidence>
<reference evidence="8" key="1">
    <citation type="journal article" date="2021" name="ISME J.">
        <title>Evolutionary origin and ecological implication of a unique nif island in free-living Bradyrhizobium lineages.</title>
        <authorList>
            <person name="Tao J."/>
        </authorList>
    </citation>
    <scope>NUCLEOTIDE SEQUENCE [LARGE SCALE GENOMIC DNA]</scope>
    <source>
        <strain evidence="8">SZCCT0434</strain>
    </source>
</reference>
<dbReference type="InterPro" id="IPR015422">
    <property type="entry name" value="PyrdxlP-dep_Trfase_small"/>
</dbReference>
<comment type="pathway">
    <text evidence="4 6">Amino-acid degradation; L-kynurenine degradation; L-alanine and anthranilate from L-kynurenine: step 1/1.</text>
</comment>